<evidence type="ECO:0000313" key="8">
    <source>
        <dbReference type="EMBL" id="PZX16351.1"/>
    </source>
</evidence>
<name>A0A2W7N874_9RHOB</name>
<feature type="transmembrane region" description="Helical" evidence="5">
    <location>
        <begin position="186"/>
        <end position="209"/>
    </location>
</feature>
<dbReference type="PRINTS" id="PR00260">
    <property type="entry name" value="CHEMTRNSDUCR"/>
</dbReference>
<feature type="compositionally biased region" description="Low complexity" evidence="4">
    <location>
        <begin position="326"/>
        <end position="341"/>
    </location>
</feature>
<proteinExistence type="inferred from homology"/>
<dbReference type="CDD" id="cd19410">
    <property type="entry name" value="HK9-like_sensor"/>
    <property type="match status" value="1"/>
</dbReference>
<dbReference type="PANTHER" id="PTHR43531:SF11">
    <property type="entry name" value="METHYL-ACCEPTING CHEMOTAXIS PROTEIN 3"/>
    <property type="match status" value="1"/>
</dbReference>
<keyword evidence="9" id="KW-1185">Reference proteome</keyword>
<evidence type="ECO:0000256" key="3">
    <source>
        <dbReference type="PROSITE-ProRule" id="PRU00284"/>
    </source>
</evidence>
<dbReference type="GO" id="GO:0007165">
    <property type="term" value="P:signal transduction"/>
    <property type="evidence" value="ECO:0007669"/>
    <property type="project" value="UniProtKB-KW"/>
</dbReference>
<evidence type="ECO:0000256" key="1">
    <source>
        <dbReference type="ARBA" id="ARBA00022500"/>
    </source>
</evidence>
<gene>
    <name evidence="8" type="ORF">LX81_02203</name>
</gene>
<protein>
    <submittedName>
        <fullName evidence="8">Methyl-accepting chemotaxis protein</fullName>
    </submittedName>
</protein>
<comment type="caution">
    <text evidence="8">The sequence shown here is derived from an EMBL/GenBank/DDBJ whole genome shotgun (WGS) entry which is preliminary data.</text>
</comment>
<dbReference type="InterPro" id="IPR004090">
    <property type="entry name" value="Chemotax_Me-accpt_rcpt"/>
</dbReference>
<dbReference type="AlphaFoldDB" id="A0A2W7N874"/>
<dbReference type="InterPro" id="IPR051310">
    <property type="entry name" value="MCP_chemotaxis"/>
</dbReference>
<evidence type="ECO:0000259" key="6">
    <source>
        <dbReference type="PROSITE" id="PS50111"/>
    </source>
</evidence>
<feature type="domain" description="HAMP" evidence="7">
    <location>
        <begin position="265"/>
        <end position="302"/>
    </location>
</feature>
<dbReference type="SMART" id="SM00283">
    <property type="entry name" value="MA"/>
    <property type="match status" value="1"/>
</dbReference>
<dbReference type="Pfam" id="PF05227">
    <property type="entry name" value="CHASE3"/>
    <property type="match status" value="1"/>
</dbReference>
<keyword evidence="5" id="KW-0812">Transmembrane</keyword>
<keyword evidence="3" id="KW-0807">Transducer</keyword>
<dbReference type="InterPro" id="IPR007891">
    <property type="entry name" value="CHASE3"/>
</dbReference>
<evidence type="ECO:0000256" key="2">
    <source>
        <dbReference type="ARBA" id="ARBA00029447"/>
    </source>
</evidence>
<dbReference type="Pfam" id="PF00015">
    <property type="entry name" value="MCPsignal"/>
    <property type="match status" value="1"/>
</dbReference>
<dbReference type="GO" id="GO:0004888">
    <property type="term" value="F:transmembrane signaling receptor activity"/>
    <property type="evidence" value="ECO:0007669"/>
    <property type="project" value="InterPro"/>
</dbReference>
<dbReference type="GO" id="GO:0005886">
    <property type="term" value="C:plasma membrane"/>
    <property type="evidence" value="ECO:0007669"/>
    <property type="project" value="TreeGrafter"/>
</dbReference>
<dbReference type="CDD" id="cd06225">
    <property type="entry name" value="HAMP"/>
    <property type="match status" value="2"/>
</dbReference>
<dbReference type="Proteomes" id="UP000248916">
    <property type="component" value="Unassembled WGS sequence"/>
</dbReference>
<sequence length="580" mass="61536">MFFKALTISRKLALGFLAIVTIAIAASAVSLKGLADIRSVDSWNIHTYDVLEHATTALAAVVDQETGLRGYLISGDTAFLEPYEMGQQMFAEEIAELLSLTSDNPAQQERLVELREAEAMWRETIAAPAIDLMGDPSTVEEARQIEASGAGKEFMDRIRGVQGDFFAAESALLEIRAAEKEAVETFSTMVTIASAVAIVLGAILIGTLLTRTIRRGLDRAVGVVDAVACGDLQVDTSTTRRDEIGRLMSAMDRMVADLRGMSSSAEAIAKGDLKVEVTPRSEDDRLGHALRDMVGRLREVISNASVSAAHVADGASSLSSTAERLSAGSTQQASAAEEASASIEEMTANIRQNADNASQTEKIAGESAENARRSGEAVANAVRAMKTIAERITIIQEIARQTDLLALNAAVEAARAGSHGKGFAVVASEVRKLAERSQQAAAEISALSVETVDVSGEAGRMLETLVPNIQRTADLVQEISASTREQNVGAEQINQAIRELNAVIQQNAGAAEQSAATSQELAAQSAQLTGVISYFDIEGVAPTPANDARPRPTPRSTVEAFDLDLASEEVSNTDFQRYAG</sequence>
<dbReference type="EMBL" id="QKZL01000007">
    <property type="protein sequence ID" value="PZX16351.1"/>
    <property type="molecule type" value="Genomic_DNA"/>
</dbReference>
<keyword evidence="5" id="KW-0472">Membrane</keyword>
<comment type="similarity">
    <text evidence="2">Belongs to the methyl-accepting chemotaxis (MCP) protein family.</text>
</comment>
<dbReference type="PROSITE" id="PS50885">
    <property type="entry name" value="HAMP"/>
    <property type="match status" value="2"/>
</dbReference>
<dbReference type="Gene3D" id="6.10.340.10">
    <property type="match status" value="1"/>
</dbReference>
<dbReference type="PROSITE" id="PS50111">
    <property type="entry name" value="CHEMOTAXIS_TRANSDUC_2"/>
    <property type="match status" value="1"/>
</dbReference>
<feature type="region of interest" description="Disordered" evidence="4">
    <location>
        <begin position="322"/>
        <end position="341"/>
    </location>
</feature>
<dbReference type="SMART" id="SM00304">
    <property type="entry name" value="HAMP"/>
    <property type="match status" value="2"/>
</dbReference>
<evidence type="ECO:0000256" key="4">
    <source>
        <dbReference type="SAM" id="MobiDB-lite"/>
    </source>
</evidence>
<evidence type="ECO:0000259" key="7">
    <source>
        <dbReference type="PROSITE" id="PS50885"/>
    </source>
</evidence>
<keyword evidence="5" id="KW-1133">Transmembrane helix</keyword>
<dbReference type="InterPro" id="IPR004089">
    <property type="entry name" value="MCPsignal_dom"/>
</dbReference>
<dbReference type="SUPFAM" id="SSF58104">
    <property type="entry name" value="Methyl-accepting chemotaxis protein (MCP) signaling domain"/>
    <property type="match status" value="1"/>
</dbReference>
<accession>A0A2W7N874</accession>
<feature type="domain" description="Methyl-accepting transducer" evidence="6">
    <location>
        <begin position="307"/>
        <end position="522"/>
    </location>
</feature>
<feature type="region of interest" description="Disordered" evidence="4">
    <location>
        <begin position="353"/>
        <end position="372"/>
    </location>
</feature>
<dbReference type="RefSeq" id="WP_211322749.1">
    <property type="nucleotide sequence ID" value="NZ_QKZL01000007.1"/>
</dbReference>
<evidence type="ECO:0000256" key="5">
    <source>
        <dbReference type="SAM" id="Phobius"/>
    </source>
</evidence>
<organism evidence="8 9">
    <name type="scientific">Palleronia aestuarii</name>
    <dbReference type="NCBI Taxonomy" id="568105"/>
    <lineage>
        <taxon>Bacteria</taxon>
        <taxon>Pseudomonadati</taxon>
        <taxon>Pseudomonadota</taxon>
        <taxon>Alphaproteobacteria</taxon>
        <taxon>Rhodobacterales</taxon>
        <taxon>Roseobacteraceae</taxon>
        <taxon>Palleronia</taxon>
    </lineage>
</organism>
<keyword evidence="1" id="KW-0145">Chemotaxis</keyword>
<dbReference type="Gene3D" id="1.10.287.950">
    <property type="entry name" value="Methyl-accepting chemotaxis protein"/>
    <property type="match status" value="1"/>
</dbReference>
<feature type="domain" description="HAMP" evidence="7">
    <location>
        <begin position="211"/>
        <end position="263"/>
    </location>
</feature>
<dbReference type="InterPro" id="IPR003660">
    <property type="entry name" value="HAMP_dom"/>
</dbReference>
<reference evidence="8 9" key="1">
    <citation type="submission" date="2018-06" db="EMBL/GenBank/DDBJ databases">
        <title>Genomic Encyclopedia of Archaeal and Bacterial Type Strains, Phase II (KMG-II): from individual species to whole genera.</title>
        <authorList>
            <person name="Goeker M."/>
        </authorList>
    </citation>
    <scope>NUCLEOTIDE SEQUENCE [LARGE SCALE GENOMIC DNA]</scope>
    <source>
        <strain evidence="8 9">DSM 22009</strain>
    </source>
</reference>
<dbReference type="Pfam" id="PF00672">
    <property type="entry name" value="HAMP"/>
    <property type="match status" value="1"/>
</dbReference>
<dbReference type="GO" id="GO:0006935">
    <property type="term" value="P:chemotaxis"/>
    <property type="evidence" value="ECO:0007669"/>
    <property type="project" value="UniProtKB-KW"/>
</dbReference>
<evidence type="ECO:0000313" key="9">
    <source>
        <dbReference type="Proteomes" id="UP000248916"/>
    </source>
</evidence>
<dbReference type="PANTHER" id="PTHR43531">
    <property type="entry name" value="PROTEIN ICFG"/>
    <property type="match status" value="1"/>
</dbReference>